<dbReference type="AlphaFoldDB" id="A0A7Y0Q502"/>
<evidence type="ECO:0000313" key="2">
    <source>
        <dbReference type="EMBL" id="NMP25157.1"/>
    </source>
</evidence>
<evidence type="ECO:0000259" key="1">
    <source>
        <dbReference type="Pfam" id="PF18765"/>
    </source>
</evidence>
<gene>
    <name evidence="2" type="ORF">HIJ39_22950</name>
</gene>
<dbReference type="Gene3D" id="3.30.460.10">
    <property type="entry name" value="Beta Polymerase, domain 2"/>
    <property type="match status" value="1"/>
</dbReference>
<feature type="domain" description="Polymerase beta nucleotidyltransferase" evidence="1">
    <location>
        <begin position="19"/>
        <end position="103"/>
    </location>
</feature>
<dbReference type="InterPro" id="IPR041633">
    <property type="entry name" value="Polbeta"/>
</dbReference>
<keyword evidence="3" id="KW-1185">Reference proteome</keyword>
<protein>
    <submittedName>
        <fullName evidence="2">Nucleotidyltransferase domain-containing protein</fullName>
    </submittedName>
</protein>
<dbReference type="Pfam" id="PF18765">
    <property type="entry name" value="Polbeta"/>
    <property type="match status" value="1"/>
</dbReference>
<accession>A0A7Y0Q502</accession>
<dbReference type="InterPro" id="IPR052548">
    <property type="entry name" value="Type_VII_TA_antitoxin"/>
</dbReference>
<dbReference type="Proteomes" id="UP000533476">
    <property type="component" value="Unassembled WGS sequence"/>
</dbReference>
<dbReference type="RefSeq" id="WP_169103346.1">
    <property type="nucleotide sequence ID" value="NZ_JABBVZ010000271.1"/>
</dbReference>
<dbReference type="PANTHER" id="PTHR33933">
    <property type="entry name" value="NUCLEOTIDYLTRANSFERASE"/>
    <property type="match status" value="1"/>
</dbReference>
<keyword evidence="2" id="KW-0808">Transferase</keyword>
<proteinExistence type="predicted"/>
<dbReference type="SUPFAM" id="SSF81301">
    <property type="entry name" value="Nucleotidyltransferase"/>
    <property type="match status" value="1"/>
</dbReference>
<dbReference type="InterPro" id="IPR043519">
    <property type="entry name" value="NT_sf"/>
</dbReference>
<sequence length="115" mass="12990">MVTEELLNQYVGKIVEAVDPDAVILFGSYARDQASSESDIDLLVVHSGSRLREIQRKAYTALVGRTDAVDLIVRNPDDLRERLKWPDPFVENILREGKVLYAKPHSPGMALFRHS</sequence>
<dbReference type="EMBL" id="JABBVZ010000271">
    <property type="protein sequence ID" value="NMP25157.1"/>
    <property type="molecule type" value="Genomic_DNA"/>
</dbReference>
<reference evidence="2 3" key="1">
    <citation type="submission" date="2020-04" db="EMBL/GenBank/DDBJ databases">
        <authorList>
            <person name="Zhang R."/>
            <person name="Schippers A."/>
        </authorList>
    </citation>
    <scope>NUCLEOTIDE SEQUENCE [LARGE SCALE GENOMIC DNA]</scope>
    <source>
        <strain evidence="2 3">DSM 109850</strain>
    </source>
</reference>
<dbReference type="GO" id="GO:0016740">
    <property type="term" value="F:transferase activity"/>
    <property type="evidence" value="ECO:0007669"/>
    <property type="project" value="UniProtKB-KW"/>
</dbReference>
<evidence type="ECO:0000313" key="3">
    <source>
        <dbReference type="Proteomes" id="UP000533476"/>
    </source>
</evidence>
<name>A0A7Y0Q502_9FIRM</name>
<dbReference type="PANTHER" id="PTHR33933:SF1">
    <property type="entry name" value="PROTEIN ADENYLYLTRANSFERASE MNTA-RELATED"/>
    <property type="match status" value="1"/>
</dbReference>
<organism evidence="2 3">
    <name type="scientific">Sulfobacillus harzensis</name>
    <dbReference type="NCBI Taxonomy" id="2729629"/>
    <lineage>
        <taxon>Bacteria</taxon>
        <taxon>Bacillati</taxon>
        <taxon>Bacillota</taxon>
        <taxon>Clostridia</taxon>
        <taxon>Eubacteriales</taxon>
        <taxon>Clostridiales Family XVII. Incertae Sedis</taxon>
        <taxon>Sulfobacillus</taxon>
    </lineage>
</organism>
<comment type="caution">
    <text evidence="2">The sequence shown here is derived from an EMBL/GenBank/DDBJ whole genome shotgun (WGS) entry which is preliminary data.</text>
</comment>
<dbReference type="CDD" id="cd05403">
    <property type="entry name" value="NT_KNTase_like"/>
    <property type="match status" value="1"/>
</dbReference>